<sequence>MKTKGMEDFFLSFYVCHFFLLFHHKFVSLVDKSPKTGVILVDRLPKNDTLEQFSEIDTKMHAFIALSLLSQFVWFDVDTH</sequence>
<evidence type="ECO:0000313" key="1">
    <source>
        <dbReference type="EMBL" id="TDR28943.1"/>
    </source>
</evidence>
<reference evidence="1 2" key="1">
    <citation type="submission" date="2019-03" db="EMBL/GenBank/DDBJ databases">
        <title>Genomic Encyclopedia of Type Strains, Phase IV (KMG-IV): sequencing the most valuable type-strain genomes for metagenomic binning, comparative biology and taxonomic classification.</title>
        <authorList>
            <person name="Goeker M."/>
        </authorList>
    </citation>
    <scope>NUCLEOTIDE SEQUENCE [LARGE SCALE GENOMIC DNA]</scope>
    <source>
        <strain evidence="1 2">DSM 102852</strain>
    </source>
</reference>
<evidence type="ECO:0000313" key="2">
    <source>
        <dbReference type="Proteomes" id="UP000294480"/>
    </source>
</evidence>
<dbReference type="Proteomes" id="UP000294480">
    <property type="component" value="Unassembled WGS sequence"/>
</dbReference>
<name>A0A4R6Y5R4_9BURK</name>
<keyword evidence="2" id="KW-1185">Reference proteome</keyword>
<protein>
    <submittedName>
        <fullName evidence="1">Uncharacterized protein</fullName>
    </submittedName>
</protein>
<accession>A0A4R6Y5R4</accession>
<comment type="caution">
    <text evidence="1">The sequence shown here is derived from an EMBL/GenBank/DDBJ whole genome shotgun (WGS) entry which is preliminary data.</text>
</comment>
<proteinExistence type="predicted"/>
<dbReference type="EMBL" id="SNZE01000030">
    <property type="protein sequence ID" value="TDR28943.1"/>
    <property type="molecule type" value="Genomic_DNA"/>
</dbReference>
<organism evidence="1 2">
    <name type="scientific">Hydromonas duriensis</name>
    <dbReference type="NCBI Taxonomy" id="1527608"/>
    <lineage>
        <taxon>Bacteria</taxon>
        <taxon>Pseudomonadati</taxon>
        <taxon>Pseudomonadota</taxon>
        <taxon>Betaproteobacteria</taxon>
        <taxon>Burkholderiales</taxon>
        <taxon>Burkholderiaceae</taxon>
        <taxon>Hydromonas</taxon>
    </lineage>
</organism>
<dbReference type="AlphaFoldDB" id="A0A4R6Y5R4"/>
<gene>
    <name evidence="1" type="ORF">DFR44_13012</name>
</gene>